<evidence type="ECO:0000256" key="6">
    <source>
        <dbReference type="SAM" id="MobiDB-lite"/>
    </source>
</evidence>
<sequence length="359" mass="39200">MTAASSTGSPRDSRKFPPPDSDRKPDSPTDLTKPAWGYIVKRTIREFSSDRCTDLAAAMTYFAVLSVFPGLLAVVSLLGVVGQGEATTRAIIEMLERLGAPENAVSLIEGPINQLTTSTAAGVTLAVGVIGAIWTASGYVRSFGRAMNNIYEVPEGRPIWKLYPIMLGITLSLVIAVVLMMLLFLLSGQVAETIGGMIGLGETALQVWNIAKWPVMVLLLVVMIALLYYATPNVQQPKFRWISIGAFVAILVMAAATAGFGFYVSNFGNYNATYGTIGGVIVLLLWIWIMNVVLLFGAELDAEIERGRQLQAGIEAEETLRLPPRDTRQTLKLRDKELELVNDGRELRHIHSHTNYREG</sequence>
<evidence type="ECO:0000313" key="9">
    <source>
        <dbReference type="Proteomes" id="UP000181917"/>
    </source>
</evidence>
<dbReference type="RefSeq" id="WP_074700969.1">
    <property type="nucleotide sequence ID" value="NZ_CP018863.1"/>
</dbReference>
<accession>A0A1H1E736</accession>
<dbReference type="AlphaFoldDB" id="A0A1H1E736"/>
<feature type="transmembrane region" description="Helical" evidence="7">
    <location>
        <begin position="55"/>
        <end position="78"/>
    </location>
</feature>
<evidence type="ECO:0000256" key="3">
    <source>
        <dbReference type="ARBA" id="ARBA00022692"/>
    </source>
</evidence>
<gene>
    <name evidence="8" type="ORF">SAMN04489742_2793</name>
</gene>
<proteinExistence type="predicted"/>
<feature type="transmembrane region" description="Helical" evidence="7">
    <location>
        <begin position="162"/>
        <end position="190"/>
    </location>
</feature>
<evidence type="ECO:0000256" key="5">
    <source>
        <dbReference type="ARBA" id="ARBA00023136"/>
    </source>
</evidence>
<evidence type="ECO:0000256" key="7">
    <source>
        <dbReference type="SAM" id="Phobius"/>
    </source>
</evidence>
<evidence type="ECO:0000256" key="1">
    <source>
        <dbReference type="ARBA" id="ARBA00004651"/>
    </source>
</evidence>
<evidence type="ECO:0000313" key="8">
    <source>
        <dbReference type="EMBL" id="SDQ84527.1"/>
    </source>
</evidence>
<organism evidence="8 9">
    <name type="scientific">Crystallibacter crystallopoietes</name>
    <dbReference type="NCBI Taxonomy" id="37928"/>
    <lineage>
        <taxon>Bacteria</taxon>
        <taxon>Bacillati</taxon>
        <taxon>Actinomycetota</taxon>
        <taxon>Actinomycetes</taxon>
        <taxon>Micrococcales</taxon>
        <taxon>Micrococcaceae</taxon>
        <taxon>Crystallibacter</taxon>
    </lineage>
</organism>
<dbReference type="STRING" id="37928.SAMN04489742_2793"/>
<feature type="transmembrane region" description="Helical" evidence="7">
    <location>
        <begin position="241"/>
        <end position="264"/>
    </location>
</feature>
<evidence type="ECO:0000256" key="2">
    <source>
        <dbReference type="ARBA" id="ARBA00022475"/>
    </source>
</evidence>
<feature type="transmembrane region" description="Helical" evidence="7">
    <location>
        <begin position="120"/>
        <end position="141"/>
    </location>
</feature>
<name>A0A1H1E736_9MICC</name>
<dbReference type="PANTHER" id="PTHR30213:SF0">
    <property type="entry name" value="UPF0761 MEMBRANE PROTEIN YIHY"/>
    <property type="match status" value="1"/>
</dbReference>
<feature type="region of interest" description="Disordered" evidence="6">
    <location>
        <begin position="1"/>
        <end position="30"/>
    </location>
</feature>
<keyword evidence="3 7" id="KW-0812">Transmembrane</keyword>
<dbReference type="GO" id="GO:0005886">
    <property type="term" value="C:plasma membrane"/>
    <property type="evidence" value="ECO:0007669"/>
    <property type="project" value="UniProtKB-SubCell"/>
</dbReference>
<keyword evidence="2" id="KW-1003">Cell membrane</keyword>
<keyword evidence="4 7" id="KW-1133">Transmembrane helix</keyword>
<feature type="transmembrane region" description="Helical" evidence="7">
    <location>
        <begin position="276"/>
        <end position="298"/>
    </location>
</feature>
<dbReference type="Proteomes" id="UP000181917">
    <property type="component" value="Unassembled WGS sequence"/>
</dbReference>
<dbReference type="PANTHER" id="PTHR30213">
    <property type="entry name" value="INNER MEMBRANE PROTEIN YHJD"/>
    <property type="match status" value="1"/>
</dbReference>
<dbReference type="Pfam" id="PF03631">
    <property type="entry name" value="Virul_fac_BrkB"/>
    <property type="match status" value="1"/>
</dbReference>
<keyword evidence="5 7" id="KW-0472">Membrane</keyword>
<keyword evidence="9" id="KW-1185">Reference proteome</keyword>
<dbReference type="PIRSF" id="PIRSF035875">
    <property type="entry name" value="RNase_BN"/>
    <property type="match status" value="1"/>
</dbReference>
<dbReference type="EMBL" id="FNKH01000002">
    <property type="protein sequence ID" value="SDQ84527.1"/>
    <property type="molecule type" value="Genomic_DNA"/>
</dbReference>
<dbReference type="InterPro" id="IPR017039">
    <property type="entry name" value="Virul_fac_BrkB"/>
</dbReference>
<dbReference type="NCBIfam" id="TIGR00765">
    <property type="entry name" value="yihY_not_rbn"/>
    <property type="match status" value="1"/>
</dbReference>
<dbReference type="KEGG" id="acry:AC20117_03490"/>
<feature type="compositionally biased region" description="Polar residues" evidence="6">
    <location>
        <begin position="1"/>
        <end position="10"/>
    </location>
</feature>
<feature type="compositionally biased region" description="Basic and acidic residues" evidence="6">
    <location>
        <begin position="11"/>
        <end position="27"/>
    </location>
</feature>
<evidence type="ECO:0000256" key="4">
    <source>
        <dbReference type="ARBA" id="ARBA00022989"/>
    </source>
</evidence>
<reference evidence="8 9" key="1">
    <citation type="submission" date="2016-10" db="EMBL/GenBank/DDBJ databases">
        <authorList>
            <person name="de Groot N.N."/>
        </authorList>
    </citation>
    <scope>NUCLEOTIDE SEQUENCE [LARGE SCALE GENOMIC DNA]</scope>
    <source>
        <strain evidence="8 9">DSM 20117</strain>
    </source>
</reference>
<dbReference type="OrthoDB" id="9781030at2"/>
<feature type="transmembrane region" description="Helical" evidence="7">
    <location>
        <begin position="210"/>
        <end position="229"/>
    </location>
</feature>
<comment type="subcellular location">
    <subcellularLocation>
        <location evidence="1">Cell membrane</location>
        <topology evidence="1">Multi-pass membrane protein</topology>
    </subcellularLocation>
</comment>
<protein>
    <submittedName>
        <fullName evidence="8">Membrane protein</fullName>
    </submittedName>
</protein>